<evidence type="ECO:0000256" key="6">
    <source>
        <dbReference type="ARBA" id="ARBA00023180"/>
    </source>
</evidence>
<evidence type="ECO:0000256" key="5">
    <source>
        <dbReference type="ARBA" id="ARBA00023157"/>
    </source>
</evidence>
<evidence type="ECO:0000256" key="7">
    <source>
        <dbReference type="PROSITE-ProRule" id="PRU00076"/>
    </source>
</evidence>
<comment type="caution">
    <text evidence="7">Lacks conserved residue(s) required for the propagation of feature annotation.</text>
</comment>
<dbReference type="Proteomes" id="UP001634394">
    <property type="component" value="Unassembled WGS sequence"/>
</dbReference>
<dbReference type="FunFam" id="2.10.25.10:FF:000471">
    <property type="entry name" value="Protein lin-12"/>
    <property type="match status" value="1"/>
</dbReference>
<protein>
    <recommendedName>
        <fullName evidence="8">EGF-like domain-containing protein</fullName>
    </recommendedName>
</protein>
<dbReference type="PROSITE" id="PS01186">
    <property type="entry name" value="EGF_2"/>
    <property type="match status" value="1"/>
</dbReference>
<dbReference type="SMART" id="SM00179">
    <property type="entry name" value="EGF_CA"/>
    <property type="match status" value="2"/>
</dbReference>
<feature type="disulfide bond" evidence="7">
    <location>
        <begin position="28"/>
        <end position="37"/>
    </location>
</feature>
<keyword evidence="6" id="KW-0325">Glycoprotein</keyword>
<dbReference type="Gene3D" id="2.10.25.10">
    <property type="entry name" value="Laminin"/>
    <property type="match status" value="2"/>
</dbReference>
<evidence type="ECO:0000256" key="4">
    <source>
        <dbReference type="ARBA" id="ARBA00022737"/>
    </source>
</evidence>
<feature type="domain" description="EGF-like" evidence="8">
    <location>
        <begin position="40"/>
        <end position="76"/>
    </location>
</feature>
<dbReference type="AlphaFoldDB" id="A0ABD3UH86"/>
<dbReference type="InterPro" id="IPR000152">
    <property type="entry name" value="EGF-type_Asp/Asn_hydroxyl_site"/>
</dbReference>
<reference evidence="9 10" key="1">
    <citation type="submission" date="2024-11" db="EMBL/GenBank/DDBJ databases">
        <title>Chromosome-level genome assembly of the freshwater bivalve Anodonta woodiana.</title>
        <authorList>
            <person name="Chen X."/>
        </authorList>
    </citation>
    <scope>NUCLEOTIDE SEQUENCE [LARGE SCALE GENOMIC DNA]</scope>
    <source>
        <strain evidence="9">MN2024</strain>
        <tissue evidence="9">Gills</tissue>
    </source>
</reference>
<dbReference type="PROSITE" id="PS00022">
    <property type="entry name" value="EGF_1"/>
    <property type="match status" value="2"/>
</dbReference>
<keyword evidence="3" id="KW-0732">Signal</keyword>
<evidence type="ECO:0000256" key="3">
    <source>
        <dbReference type="ARBA" id="ARBA00022729"/>
    </source>
</evidence>
<dbReference type="PANTHER" id="PTHR12916">
    <property type="entry name" value="CYTOCHROME C OXIDASE POLYPEPTIDE VIC-2"/>
    <property type="match status" value="1"/>
</dbReference>
<feature type="domain" description="EGF-like" evidence="8">
    <location>
        <begin position="1"/>
        <end position="38"/>
    </location>
</feature>
<dbReference type="InterPro" id="IPR000742">
    <property type="entry name" value="EGF"/>
</dbReference>
<feature type="non-terminal residue" evidence="9">
    <location>
        <position position="1"/>
    </location>
</feature>
<comment type="caution">
    <text evidence="9">The sequence shown here is derived from an EMBL/GenBank/DDBJ whole genome shotgun (WGS) entry which is preliminary data.</text>
</comment>
<proteinExistence type="inferred from homology"/>
<dbReference type="InterPro" id="IPR001881">
    <property type="entry name" value="EGF-like_Ca-bd_dom"/>
</dbReference>
<dbReference type="PROSITE" id="PS50026">
    <property type="entry name" value="EGF_3"/>
    <property type="match status" value="2"/>
</dbReference>
<dbReference type="CDD" id="cd00054">
    <property type="entry name" value="EGF_CA"/>
    <property type="match status" value="2"/>
</dbReference>
<evidence type="ECO:0000313" key="9">
    <source>
        <dbReference type="EMBL" id="KAL3848340.1"/>
    </source>
</evidence>
<accession>A0ABD3UH86</accession>
<keyword evidence="4" id="KW-0677">Repeat</keyword>
<dbReference type="FunFam" id="2.10.25.10:FF:000327">
    <property type="entry name" value="neurogenic locus notch homolog protein 4"/>
    <property type="match status" value="1"/>
</dbReference>
<comment type="similarity">
    <text evidence="1">Belongs to the NOTCH family.</text>
</comment>
<name>A0ABD3UH86_SINWO</name>
<feature type="non-terminal residue" evidence="9">
    <location>
        <position position="77"/>
    </location>
</feature>
<evidence type="ECO:0000313" key="10">
    <source>
        <dbReference type="Proteomes" id="UP001634394"/>
    </source>
</evidence>
<keyword evidence="10" id="KW-1185">Reference proteome</keyword>
<dbReference type="PROSITE" id="PS01187">
    <property type="entry name" value="EGF_CA"/>
    <property type="match status" value="1"/>
</dbReference>
<evidence type="ECO:0000256" key="2">
    <source>
        <dbReference type="ARBA" id="ARBA00022536"/>
    </source>
</evidence>
<dbReference type="SMART" id="SM00181">
    <property type="entry name" value="EGF"/>
    <property type="match status" value="2"/>
</dbReference>
<dbReference type="InterPro" id="IPR018097">
    <property type="entry name" value="EGF_Ca-bd_CS"/>
</dbReference>
<dbReference type="Pfam" id="PF00008">
    <property type="entry name" value="EGF"/>
    <property type="match status" value="2"/>
</dbReference>
<feature type="disulfide bond" evidence="7">
    <location>
        <begin position="66"/>
        <end position="75"/>
    </location>
</feature>
<evidence type="ECO:0000256" key="1">
    <source>
        <dbReference type="ARBA" id="ARBA00005847"/>
    </source>
</evidence>
<keyword evidence="5 7" id="KW-1015">Disulfide bond</keyword>
<dbReference type="EMBL" id="JBJQND010000016">
    <property type="protein sequence ID" value="KAL3848340.1"/>
    <property type="molecule type" value="Genomic_DNA"/>
</dbReference>
<keyword evidence="2 7" id="KW-0245">EGF-like domain</keyword>
<gene>
    <name evidence="9" type="ORF">ACJMK2_019208</name>
</gene>
<dbReference type="PROSITE" id="PS00010">
    <property type="entry name" value="ASX_HYDROXYL"/>
    <property type="match status" value="2"/>
</dbReference>
<dbReference type="SUPFAM" id="SSF57196">
    <property type="entry name" value="EGF/Laminin"/>
    <property type="match status" value="2"/>
</dbReference>
<evidence type="ECO:0000259" key="8">
    <source>
        <dbReference type="PROSITE" id="PS50026"/>
    </source>
</evidence>
<organism evidence="9 10">
    <name type="scientific">Sinanodonta woodiana</name>
    <name type="common">Chinese pond mussel</name>
    <name type="synonym">Anodonta woodiana</name>
    <dbReference type="NCBI Taxonomy" id="1069815"/>
    <lineage>
        <taxon>Eukaryota</taxon>
        <taxon>Metazoa</taxon>
        <taxon>Spiralia</taxon>
        <taxon>Lophotrochozoa</taxon>
        <taxon>Mollusca</taxon>
        <taxon>Bivalvia</taxon>
        <taxon>Autobranchia</taxon>
        <taxon>Heteroconchia</taxon>
        <taxon>Palaeoheterodonta</taxon>
        <taxon>Unionida</taxon>
        <taxon>Unionoidea</taxon>
        <taxon>Unionidae</taxon>
        <taxon>Unioninae</taxon>
        <taxon>Sinanodonta</taxon>
    </lineage>
</organism>
<dbReference type="PANTHER" id="PTHR12916:SF4">
    <property type="entry name" value="UNINFLATABLE, ISOFORM C"/>
    <property type="match status" value="1"/>
</dbReference>
<sequence>INECLLGSGPCENGGTCTDTFGSYVCTCPNGLTGPTCSIDVNECLQDVCRNGGTCRNTFGSYSCICPQGFTGLNCQQ</sequence>
<dbReference type="PRINTS" id="PR00010">
    <property type="entry name" value="EGFBLOOD"/>
</dbReference>